<accession>A0A174WBJ9</accession>
<reference evidence="2 3" key="1">
    <citation type="submission" date="2015-09" db="EMBL/GenBank/DDBJ databases">
        <authorList>
            <consortium name="Pathogen Informatics"/>
        </authorList>
    </citation>
    <scope>NUCLEOTIDE SEQUENCE [LARGE SCALE GENOMIC DNA]</scope>
    <source>
        <strain evidence="2 3">2789STDY5834957</strain>
    </source>
</reference>
<dbReference type="InterPro" id="IPR011989">
    <property type="entry name" value="ARM-like"/>
</dbReference>
<gene>
    <name evidence="2" type="ORF">ERS852569_03805</name>
</gene>
<organism evidence="2 3">
    <name type="scientific">Blautia obeum</name>
    <dbReference type="NCBI Taxonomy" id="40520"/>
    <lineage>
        <taxon>Bacteria</taxon>
        <taxon>Bacillati</taxon>
        <taxon>Bacillota</taxon>
        <taxon>Clostridia</taxon>
        <taxon>Lachnospirales</taxon>
        <taxon>Lachnospiraceae</taxon>
        <taxon>Blautia</taxon>
    </lineage>
</organism>
<sequence length="391" mass="46473">MVFQVNLLIYLYMAICICLLLFNLVYFARDFFKRKRDPEMVRKYMNKLCEMLETSGVEKISQKEEKFWTRKLSKSSGLILFQQAVEELEAKGKQEDIEKWVRNNRDLFYKLSSAYMKKRGMEKALMAYIIEQHHLCGPGARDPFALQMEWLVSDHSIYCRENALYALYAGGQPEHVIKAYHILTRMRIEHSSKMVTDGLLSFQGDRELLAEELWKNWTHYSTYYKICFVNFFRMISGNFTERLLIVLKDEENDRELRLAVIRYFRKYKYDKAWEYLCCLVEEWRESDWEYAALSALALESYPGKRTIDALKKGCESRNWYIRYNSAQSLGKLIDHEQKGKLIQNEKDIYAKEMMAYKFMGTEESANYAQTECQFRYCGTAIPFLTVRSTAR</sequence>
<dbReference type="Gene3D" id="1.25.10.10">
    <property type="entry name" value="Leucine-rich Repeat Variant"/>
    <property type="match status" value="1"/>
</dbReference>
<evidence type="ECO:0000313" key="2">
    <source>
        <dbReference type="EMBL" id="CUQ41827.1"/>
    </source>
</evidence>
<evidence type="ECO:0000313" key="3">
    <source>
        <dbReference type="Proteomes" id="UP000095762"/>
    </source>
</evidence>
<dbReference type="RefSeq" id="WP_155513504.1">
    <property type="nucleotide sequence ID" value="NZ_CZBP01000051.1"/>
</dbReference>
<keyword evidence="1" id="KW-0812">Transmembrane</keyword>
<dbReference type="InterPro" id="IPR016024">
    <property type="entry name" value="ARM-type_fold"/>
</dbReference>
<dbReference type="SUPFAM" id="SSF48371">
    <property type="entry name" value="ARM repeat"/>
    <property type="match status" value="1"/>
</dbReference>
<dbReference type="Proteomes" id="UP000095762">
    <property type="component" value="Unassembled WGS sequence"/>
</dbReference>
<dbReference type="EMBL" id="CZBP01000051">
    <property type="protein sequence ID" value="CUQ41827.1"/>
    <property type="molecule type" value="Genomic_DNA"/>
</dbReference>
<evidence type="ECO:0008006" key="4">
    <source>
        <dbReference type="Google" id="ProtNLM"/>
    </source>
</evidence>
<feature type="transmembrane region" description="Helical" evidence="1">
    <location>
        <begin position="6"/>
        <end position="28"/>
    </location>
</feature>
<dbReference type="AlphaFoldDB" id="A0A174WBJ9"/>
<proteinExistence type="predicted"/>
<name>A0A174WBJ9_9FIRM</name>
<evidence type="ECO:0000256" key="1">
    <source>
        <dbReference type="SAM" id="Phobius"/>
    </source>
</evidence>
<keyword evidence="1" id="KW-1133">Transmembrane helix</keyword>
<keyword evidence="1" id="KW-0472">Membrane</keyword>
<protein>
    <recommendedName>
        <fullName evidence="4">HEAT repeat domain-containing protein</fullName>
    </recommendedName>
</protein>